<protein>
    <recommendedName>
        <fullName evidence="2">RBR-type E3 ubiquitin transferase</fullName>
        <ecNumber evidence="2">2.3.2.31</ecNumber>
    </recommendedName>
</protein>
<accession>A0A150GQN3</accession>
<keyword evidence="8" id="KW-0862">Zinc</keyword>
<evidence type="ECO:0000256" key="2">
    <source>
        <dbReference type="ARBA" id="ARBA00012251"/>
    </source>
</evidence>
<dbReference type="OrthoDB" id="541961at2759"/>
<evidence type="ECO:0000256" key="3">
    <source>
        <dbReference type="ARBA" id="ARBA00022679"/>
    </source>
</evidence>
<feature type="compositionally biased region" description="Gly residues" evidence="9">
    <location>
        <begin position="438"/>
        <end position="463"/>
    </location>
</feature>
<reference evidence="12" key="1">
    <citation type="journal article" date="2016" name="Nat. Commun.">
        <title>The Gonium pectorale genome demonstrates co-option of cell cycle regulation during the evolution of multicellularity.</title>
        <authorList>
            <person name="Hanschen E.R."/>
            <person name="Marriage T.N."/>
            <person name="Ferris P.J."/>
            <person name="Hamaji T."/>
            <person name="Toyoda A."/>
            <person name="Fujiyama A."/>
            <person name="Neme R."/>
            <person name="Noguchi H."/>
            <person name="Minakuchi Y."/>
            <person name="Suzuki M."/>
            <person name="Kawai-Toyooka H."/>
            <person name="Smith D.R."/>
            <person name="Sparks H."/>
            <person name="Anderson J."/>
            <person name="Bakaric R."/>
            <person name="Luria V."/>
            <person name="Karger A."/>
            <person name="Kirschner M.W."/>
            <person name="Durand P.M."/>
            <person name="Michod R.E."/>
            <person name="Nozaki H."/>
            <person name="Olson B.J."/>
        </authorList>
    </citation>
    <scope>NUCLEOTIDE SEQUENCE [LARGE SCALE GENOMIC DNA]</scope>
    <source>
        <strain evidence="12">NIES-2863</strain>
    </source>
</reference>
<dbReference type="InterPro" id="IPR044066">
    <property type="entry name" value="TRIAD_supradom"/>
</dbReference>
<evidence type="ECO:0000256" key="1">
    <source>
        <dbReference type="ARBA" id="ARBA00001798"/>
    </source>
</evidence>
<feature type="compositionally biased region" description="Low complexity" evidence="9">
    <location>
        <begin position="305"/>
        <end position="315"/>
    </location>
</feature>
<dbReference type="PROSITE" id="PS51873">
    <property type="entry name" value="TRIAD"/>
    <property type="match status" value="1"/>
</dbReference>
<feature type="compositionally biased region" description="Basic and acidic residues" evidence="9">
    <location>
        <begin position="362"/>
        <end position="374"/>
    </location>
</feature>
<dbReference type="InterPro" id="IPR031127">
    <property type="entry name" value="E3_UB_ligase_RBR"/>
</dbReference>
<dbReference type="CDD" id="cd22584">
    <property type="entry name" value="Rcat_RBR_unk"/>
    <property type="match status" value="1"/>
</dbReference>
<comment type="caution">
    <text evidence="11">The sequence shown here is derived from an EMBL/GenBank/DDBJ whole genome shotgun (WGS) entry which is preliminary data.</text>
</comment>
<dbReference type="Pfam" id="PF01485">
    <property type="entry name" value="IBR"/>
    <property type="match status" value="2"/>
</dbReference>
<name>A0A150GQN3_GONPE</name>
<evidence type="ECO:0000256" key="4">
    <source>
        <dbReference type="ARBA" id="ARBA00022723"/>
    </source>
</evidence>
<proteinExistence type="predicted"/>
<dbReference type="EC" id="2.3.2.31" evidence="2"/>
<dbReference type="EMBL" id="LSYV01000011">
    <property type="protein sequence ID" value="KXZ52052.1"/>
    <property type="molecule type" value="Genomic_DNA"/>
</dbReference>
<comment type="catalytic activity">
    <reaction evidence="1">
        <text>[E2 ubiquitin-conjugating enzyme]-S-ubiquitinyl-L-cysteine + [acceptor protein]-L-lysine = [E2 ubiquitin-conjugating enzyme]-L-cysteine + [acceptor protein]-N(6)-ubiquitinyl-L-lysine.</text>
        <dbReference type="EC" id="2.3.2.31"/>
    </reaction>
</comment>
<feature type="compositionally biased region" description="Low complexity" evidence="9">
    <location>
        <begin position="205"/>
        <end position="223"/>
    </location>
</feature>
<dbReference type="Gene3D" id="1.20.120.1750">
    <property type="match status" value="1"/>
</dbReference>
<feature type="compositionally biased region" description="Basic and acidic residues" evidence="9">
    <location>
        <begin position="325"/>
        <end position="348"/>
    </location>
</feature>
<dbReference type="SUPFAM" id="SSF57850">
    <property type="entry name" value="RING/U-box"/>
    <property type="match status" value="2"/>
</dbReference>
<keyword evidence="4" id="KW-0479">Metal-binding</keyword>
<evidence type="ECO:0000256" key="8">
    <source>
        <dbReference type="ARBA" id="ARBA00022833"/>
    </source>
</evidence>
<feature type="compositionally biased region" description="Gly residues" evidence="9">
    <location>
        <begin position="234"/>
        <end position="244"/>
    </location>
</feature>
<gene>
    <name evidence="11" type="ORF">GPECTOR_10g1075</name>
</gene>
<feature type="compositionally biased region" description="Gly residues" evidence="9">
    <location>
        <begin position="472"/>
        <end position="485"/>
    </location>
</feature>
<keyword evidence="12" id="KW-1185">Reference proteome</keyword>
<dbReference type="GO" id="GO:0061630">
    <property type="term" value="F:ubiquitin protein ligase activity"/>
    <property type="evidence" value="ECO:0007669"/>
    <property type="project" value="UniProtKB-EC"/>
</dbReference>
<keyword evidence="7" id="KW-0833">Ubl conjugation pathway</keyword>
<evidence type="ECO:0000256" key="7">
    <source>
        <dbReference type="ARBA" id="ARBA00022786"/>
    </source>
</evidence>
<evidence type="ECO:0000256" key="6">
    <source>
        <dbReference type="ARBA" id="ARBA00022771"/>
    </source>
</evidence>
<dbReference type="GO" id="GO:0008270">
    <property type="term" value="F:zinc ion binding"/>
    <property type="evidence" value="ECO:0007669"/>
    <property type="project" value="UniProtKB-KW"/>
</dbReference>
<dbReference type="Proteomes" id="UP000075714">
    <property type="component" value="Unassembled WGS sequence"/>
</dbReference>
<dbReference type="AlphaFoldDB" id="A0A150GQN3"/>
<evidence type="ECO:0000313" key="12">
    <source>
        <dbReference type="Proteomes" id="UP000075714"/>
    </source>
</evidence>
<keyword evidence="5" id="KW-0677">Repeat</keyword>
<feature type="domain" description="RING-type" evidence="10">
    <location>
        <begin position="1"/>
        <end position="192"/>
    </location>
</feature>
<feature type="compositionally biased region" description="Polar residues" evidence="9">
    <location>
        <begin position="405"/>
        <end position="419"/>
    </location>
</feature>
<keyword evidence="6" id="KW-0863">Zinc-finger</keyword>
<feature type="region of interest" description="Disordered" evidence="9">
    <location>
        <begin position="197"/>
        <end position="497"/>
    </location>
</feature>
<dbReference type="CDD" id="cd22582">
    <property type="entry name" value="BRcat_RBR_unk"/>
    <property type="match status" value="1"/>
</dbReference>
<evidence type="ECO:0000256" key="9">
    <source>
        <dbReference type="SAM" id="MobiDB-lite"/>
    </source>
</evidence>
<evidence type="ECO:0000313" key="11">
    <source>
        <dbReference type="EMBL" id="KXZ52052.1"/>
    </source>
</evidence>
<dbReference type="SMART" id="SM00647">
    <property type="entry name" value="IBR"/>
    <property type="match status" value="2"/>
</dbReference>
<dbReference type="GO" id="GO:0016567">
    <property type="term" value="P:protein ubiquitination"/>
    <property type="evidence" value="ECO:0007669"/>
    <property type="project" value="InterPro"/>
</dbReference>
<organism evidence="11 12">
    <name type="scientific">Gonium pectorale</name>
    <name type="common">Green alga</name>
    <dbReference type="NCBI Taxonomy" id="33097"/>
    <lineage>
        <taxon>Eukaryota</taxon>
        <taxon>Viridiplantae</taxon>
        <taxon>Chlorophyta</taxon>
        <taxon>core chlorophytes</taxon>
        <taxon>Chlorophyceae</taxon>
        <taxon>CS clade</taxon>
        <taxon>Chlamydomonadales</taxon>
        <taxon>Volvocaceae</taxon>
        <taxon>Gonium</taxon>
    </lineage>
</organism>
<evidence type="ECO:0000259" key="10">
    <source>
        <dbReference type="PROSITE" id="PS51873"/>
    </source>
</evidence>
<feature type="compositionally biased region" description="Acidic residues" evidence="9">
    <location>
        <begin position="224"/>
        <end position="233"/>
    </location>
</feature>
<sequence length="497" mass="51055">MAGVGGAGAGGGGGGCKTLLSRDAVAAALGGHPKEMQVFELLEAEQAIPSQLRTFCPHKDCSMPLQRPDDTDAPGPGPGEDGFTACPACHRAFCLRCLIPGWHHGYTCAEFQALPPHLRSAEDAALLRYSARRQWRQCPRCRQMVERSEGCNHVRCRCGAGFCYACGAEYRDGRPTRRNEHGTPGCRCPLFDVPSDEDGAGGGSSSSSSSNSSSSNSSSSSSSSDDEESEQGGDQEGGSSGDGGGADDDDDRRYGYGYGYGYGARSDSIGSDGGDGPYSSSDGYGYESGYGRAGSSSYDRDTDGYRSVGYSSDGYGSDGYGSDGYGRDGYGRDRYGSCDDTSSRDSSSRDSSGSTGGGCNRSDGRRDPRHRGPDRNGGYLLQGNGWEQAANPNGRWSGAGIRIGSESSNRTAAGSNNGSGAVVWRRVGVTRSRHATGSGSGSGNETGSGNEIGGGNETGSGGKGRNETGSGNEIGGGNETGSGGKGRNETGSGNEIG</sequence>
<evidence type="ECO:0000256" key="5">
    <source>
        <dbReference type="ARBA" id="ARBA00022737"/>
    </source>
</evidence>
<dbReference type="PANTHER" id="PTHR11685">
    <property type="entry name" value="RBR FAMILY RING FINGER AND IBR DOMAIN-CONTAINING"/>
    <property type="match status" value="1"/>
</dbReference>
<keyword evidence="3" id="KW-0808">Transferase</keyword>
<dbReference type="InterPro" id="IPR002867">
    <property type="entry name" value="IBR_dom"/>
</dbReference>
<dbReference type="STRING" id="33097.A0A150GQN3"/>